<keyword evidence="2" id="KW-1185">Reference proteome</keyword>
<name>A0A2P6RQV2_ROSCH</name>
<evidence type="ECO:0000313" key="2">
    <source>
        <dbReference type="Proteomes" id="UP000238479"/>
    </source>
</evidence>
<accession>A0A2P6RQV2</accession>
<dbReference type="Proteomes" id="UP000238479">
    <property type="component" value="Chromosome 2"/>
</dbReference>
<dbReference type="Gramene" id="PRQ48804">
    <property type="protein sequence ID" value="PRQ48804"/>
    <property type="gene ID" value="RchiOBHm_Chr2g0114831"/>
</dbReference>
<protein>
    <submittedName>
        <fullName evidence="1">Uncharacterized protein</fullName>
    </submittedName>
</protein>
<proteinExistence type="predicted"/>
<organism evidence="1 2">
    <name type="scientific">Rosa chinensis</name>
    <name type="common">China rose</name>
    <dbReference type="NCBI Taxonomy" id="74649"/>
    <lineage>
        <taxon>Eukaryota</taxon>
        <taxon>Viridiplantae</taxon>
        <taxon>Streptophyta</taxon>
        <taxon>Embryophyta</taxon>
        <taxon>Tracheophyta</taxon>
        <taxon>Spermatophyta</taxon>
        <taxon>Magnoliopsida</taxon>
        <taxon>eudicotyledons</taxon>
        <taxon>Gunneridae</taxon>
        <taxon>Pentapetalae</taxon>
        <taxon>rosids</taxon>
        <taxon>fabids</taxon>
        <taxon>Rosales</taxon>
        <taxon>Rosaceae</taxon>
        <taxon>Rosoideae</taxon>
        <taxon>Rosoideae incertae sedis</taxon>
        <taxon>Rosa</taxon>
    </lineage>
</organism>
<dbReference type="AlphaFoldDB" id="A0A2P6RQV2"/>
<gene>
    <name evidence="1" type="ORF">RchiOBHm_Chr2g0114831</name>
</gene>
<comment type="caution">
    <text evidence="1">The sequence shown here is derived from an EMBL/GenBank/DDBJ whole genome shotgun (WGS) entry which is preliminary data.</text>
</comment>
<evidence type="ECO:0000313" key="1">
    <source>
        <dbReference type="EMBL" id="PRQ48804.1"/>
    </source>
</evidence>
<reference evidence="1 2" key="1">
    <citation type="journal article" date="2018" name="Nat. Genet.">
        <title>The Rosa genome provides new insights in the design of modern roses.</title>
        <authorList>
            <person name="Bendahmane M."/>
        </authorList>
    </citation>
    <scope>NUCLEOTIDE SEQUENCE [LARGE SCALE GENOMIC DNA]</scope>
    <source>
        <strain evidence="2">cv. Old Blush</strain>
    </source>
</reference>
<sequence>MQEEEDRRNCSLCKPWSSGQVFVPSRGSCQRRLPKLTEDTLVLIRSVLQTRRPKVVLSDLTS</sequence>
<dbReference type="EMBL" id="PDCK01000040">
    <property type="protein sequence ID" value="PRQ48804.1"/>
    <property type="molecule type" value="Genomic_DNA"/>
</dbReference>